<dbReference type="InterPro" id="IPR030922">
    <property type="entry name" value="LptF"/>
</dbReference>
<comment type="subcellular location">
    <subcellularLocation>
        <location evidence="1">Cell membrane</location>
        <topology evidence="1">Multi-pass membrane protein</topology>
    </subcellularLocation>
</comment>
<evidence type="ECO:0000256" key="2">
    <source>
        <dbReference type="ARBA" id="ARBA00022475"/>
    </source>
</evidence>
<evidence type="ECO:0000256" key="3">
    <source>
        <dbReference type="ARBA" id="ARBA00022692"/>
    </source>
</evidence>
<name>A0A3M0C965_9PROT</name>
<dbReference type="PANTHER" id="PTHR33529">
    <property type="entry name" value="SLR0882 PROTEIN-RELATED"/>
    <property type="match status" value="1"/>
</dbReference>
<dbReference type="GO" id="GO:0015920">
    <property type="term" value="P:lipopolysaccharide transport"/>
    <property type="evidence" value="ECO:0007669"/>
    <property type="project" value="TreeGrafter"/>
</dbReference>
<dbReference type="OrthoDB" id="7057792at2"/>
<keyword evidence="3 6" id="KW-0812">Transmembrane</keyword>
<evidence type="ECO:0000256" key="4">
    <source>
        <dbReference type="ARBA" id="ARBA00022989"/>
    </source>
</evidence>
<dbReference type="GO" id="GO:0043190">
    <property type="term" value="C:ATP-binding cassette (ABC) transporter complex"/>
    <property type="evidence" value="ECO:0007669"/>
    <property type="project" value="InterPro"/>
</dbReference>
<dbReference type="Proteomes" id="UP000271227">
    <property type="component" value="Unassembled WGS sequence"/>
</dbReference>
<sequence>MFTRIDRYVLRQILGPLFMTLGIAALLLILERMLRLFDFVINQGGPVGVVFRMLANLTPHYMGLALPVGLFLGVLMAFRKLSLSSEYDALQTAGIGLPRMMRPILMLSLILMVINTLLVGWVQPYSRYAYRGLVFDLRSGALGASVRVGEFVEIGDDMVLRIEVSNKDGAELEGIFLERLKEDGSVAISAARGGFFNTGDEQSVLLRLYDGVLIDVNERQNKPRVLQFDRQDIAITLPESAPFRDRGGEEREMTLPELYREQANPRNTRAVRDAYTGSLHWRVMHSLTFLVLPLLAAPLGLTNKRTGRGTGIVVGVSLLIVYNELMEVMESLVADGRSPFLTIWALFAMFLGLSLVFFRTASLKAGGEPLGWIDSLWSRLSTPLTRLMKTILGIRS</sequence>
<feature type="transmembrane region" description="Helical" evidence="6">
    <location>
        <begin position="104"/>
        <end position="122"/>
    </location>
</feature>
<organism evidence="7 8">
    <name type="scientific">Eilatimonas milleporae</name>
    <dbReference type="NCBI Taxonomy" id="911205"/>
    <lineage>
        <taxon>Bacteria</taxon>
        <taxon>Pseudomonadati</taxon>
        <taxon>Pseudomonadota</taxon>
        <taxon>Alphaproteobacteria</taxon>
        <taxon>Kordiimonadales</taxon>
        <taxon>Kordiimonadaceae</taxon>
        <taxon>Eilatimonas</taxon>
    </lineage>
</organism>
<dbReference type="AlphaFoldDB" id="A0A3M0C965"/>
<dbReference type="GO" id="GO:0055085">
    <property type="term" value="P:transmembrane transport"/>
    <property type="evidence" value="ECO:0007669"/>
    <property type="project" value="InterPro"/>
</dbReference>
<dbReference type="EMBL" id="REFR01000012">
    <property type="protein sequence ID" value="RMB04900.1"/>
    <property type="molecule type" value="Genomic_DNA"/>
</dbReference>
<keyword evidence="5 6" id="KW-0472">Membrane</keyword>
<dbReference type="FunCoup" id="A0A3M0C965">
    <property type="interactions" value="115"/>
</dbReference>
<evidence type="ECO:0000256" key="5">
    <source>
        <dbReference type="ARBA" id="ARBA00023136"/>
    </source>
</evidence>
<protein>
    <submittedName>
        <fullName evidence="7">Lipopolysaccharide export system permease protein</fullName>
    </submittedName>
</protein>
<keyword evidence="4 6" id="KW-1133">Transmembrane helix</keyword>
<evidence type="ECO:0000256" key="6">
    <source>
        <dbReference type="SAM" id="Phobius"/>
    </source>
</evidence>
<keyword evidence="2" id="KW-1003">Cell membrane</keyword>
<dbReference type="InterPro" id="IPR005495">
    <property type="entry name" value="LptG/LptF_permease"/>
</dbReference>
<dbReference type="InParanoid" id="A0A3M0C965"/>
<keyword evidence="8" id="KW-1185">Reference proteome</keyword>
<feature type="transmembrane region" description="Helical" evidence="6">
    <location>
        <begin position="309"/>
        <end position="326"/>
    </location>
</feature>
<evidence type="ECO:0000256" key="1">
    <source>
        <dbReference type="ARBA" id="ARBA00004651"/>
    </source>
</evidence>
<evidence type="ECO:0000313" key="8">
    <source>
        <dbReference type="Proteomes" id="UP000271227"/>
    </source>
</evidence>
<feature type="transmembrane region" description="Helical" evidence="6">
    <location>
        <begin position="60"/>
        <end position="78"/>
    </location>
</feature>
<feature type="transmembrane region" description="Helical" evidence="6">
    <location>
        <begin position="12"/>
        <end position="30"/>
    </location>
</feature>
<feature type="transmembrane region" description="Helical" evidence="6">
    <location>
        <begin position="283"/>
        <end position="302"/>
    </location>
</feature>
<dbReference type="PANTHER" id="PTHR33529:SF2">
    <property type="entry name" value="LIPOPOLYSACCHARIDE EXPORT SYSTEM PERMEASE PROTEIN LPTG"/>
    <property type="match status" value="1"/>
</dbReference>
<proteinExistence type="predicted"/>
<evidence type="ECO:0000313" key="7">
    <source>
        <dbReference type="EMBL" id="RMB04900.1"/>
    </source>
</evidence>
<reference evidence="7 8" key="1">
    <citation type="submission" date="2018-10" db="EMBL/GenBank/DDBJ databases">
        <title>Genomic Encyclopedia of Archaeal and Bacterial Type Strains, Phase II (KMG-II): from individual species to whole genera.</title>
        <authorList>
            <person name="Goeker M."/>
        </authorList>
    </citation>
    <scope>NUCLEOTIDE SEQUENCE [LARGE SCALE GENOMIC DNA]</scope>
    <source>
        <strain evidence="7 8">DSM 25217</strain>
    </source>
</reference>
<comment type="caution">
    <text evidence="7">The sequence shown here is derived from an EMBL/GenBank/DDBJ whole genome shotgun (WGS) entry which is preliminary data.</text>
</comment>
<dbReference type="NCBIfam" id="TIGR04407">
    <property type="entry name" value="LptF_YjgP"/>
    <property type="match status" value="1"/>
</dbReference>
<dbReference type="RefSeq" id="WP_121939155.1">
    <property type="nucleotide sequence ID" value="NZ_REFR01000012.1"/>
</dbReference>
<accession>A0A3M0C965</accession>
<dbReference type="Pfam" id="PF03739">
    <property type="entry name" value="LptF_LptG"/>
    <property type="match status" value="1"/>
</dbReference>
<gene>
    <name evidence="7" type="ORF">BXY39_2471</name>
</gene>
<feature type="transmembrane region" description="Helical" evidence="6">
    <location>
        <begin position="338"/>
        <end position="358"/>
    </location>
</feature>